<protein>
    <submittedName>
        <fullName evidence="2">Uncharacterized protein</fullName>
    </submittedName>
</protein>
<evidence type="ECO:0000313" key="3">
    <source>
        <dbReference type="Proteomes" id="UP001476798"/>
    </source>
</evidence>
<feature type="compositionally biased region" description="Basic residues" evidence="1">
    <location>
        <begin position="1"/>
        <end position="10"/>
    </location>
</feature>
<name>A0ABV0P991_9TELE</name>
<evidence type="ECO:0000256" key="1">
    <source>
        <dbReference type="SAM" id="MobiDB-lite"/>
    </source>
</evidence>
<comment type="caution">
    <text evidence="2">The sequence shown here is derived from an EMBL/GenBank/DDBJ whole genome shotgun (WGS) entry which is preliminary data.</text>
</comment>
<feature type="region of interest" description="Disordered" evidence="1">
    <location>
        <begin position="1"/>
        <end position="43"/>
    </location>
</feature>
<dbReference type="EMBL" id="JAHRIO010065099">
    <property type="protein sequence ID" value="MEQ2180004.1"/>
    <property type="molecule type" value="Genomic_DNA"/>
</dbReference>
<feature type="compositionally biased region" description="Polar residues" evidence="1">
    <location>
        <begin position="117"/>
        <end position="135"/>
    </location>
</feature>
<reference evidence="2 3" key="1">
    <citation type="submission" date="2021-06" db="EMBL/GenBank/DDBJ databases">
        <authorList>
            <person name="Palmer J.M."/>
        </authorList>
    </citation>
    <scope>NUCLEOTIDE SEQUENCE [LARGE SCALE GENOMIC DNA]</scope>
    <source>
        <strain evidence="2 3">GA_2019</strain>
        <tissue evidence="2">Muscle</tissue>
    </source>
</reference>
<feature type="compositionally biased region" description="Basic and acidic residues" evidence="1">
    <location>
        <begin position="11"/>
        <end position="27"/>
    </location>
</feature>
<feature type="non-terminal residue" evidence="2">
    <location>
        <position position="135"/>
    </location>
</feature>
<keyword evidence="3" id="KW-1185">Reference proteome</keyword>
<dbReference type="Proteomes" id="UP001476798">
    <property type="component" value="Unassembled WGS sequence"/>
</dbReference>
<evidence type="ECO:0000313" key="2">
    <source>
        <dbReference type="EMBL" id="MEQ2180004.1"/>
    </source>
</evidence>
<feature type="region of interest" description="Disordered" evidence="1">
    <location>
        <begin position="94"/>
        <end position="135"/>
    </location>
</feature>
<proteinExistence type="predicted"/>
<sequence>MQNGVRPRKGNRVETKEALQQPEREMEGGASVMAEETEDEDTREPTLLDIAGILQAFMGQQQVQDKKQREESARQEQRFKSLQHQFRLLQMEVHARTTPVPEPTSNNPEPVEIPTDYQIQVTSQPEGSDSASRLT</sequence>
<gene>
    <name evidence="2" type="ORF">GOODEAATRI_031065</name>
</gene>
<accession>A0ABV0P991</accession>
<organism evidence="2 3">
    <name type="scientific">Goodea atripinnis</name>
    <dbReference type="NCBI Taxonomy" id="208336"/>
    <lineage>
        <taxon>Eukaryota</taxon>
        <taxon>Metazoa</taxon>
        <taxon>Chordata</taxon>
        <taxon>Craniata</taxon>
        <taxon>Vertebrata</taxon>
        <taxon>Euteleostomi</taxon>
        <taxon>Actinopterygii</taxon>
        <taxon>Neopterygii</taxon>
        <taxon>Teleostei</taxon>
        <taxon>Neoteleostei</taxon>
        <taxon>Acanthomorphata</taxon>
        <taxon>Ovalentaria</taxon>
        <taxon>Atherinomorphae</taxon>
        <taxon>Cyprinodontiformes</taxon>
        <taxon>Goodeidae</taxon>
        <taxon>Goodea</taxon>
    </lineage>
</organism>